<evidence type="ECO:0000313" key="2">
    <source>
        <dbReference type="Proteomes" id="UP000789702"/>
    </source>
</evidence>
<dbReference type="EMBL" id="CAJVPU010000436">
    <property type="protein sequence ID" value="CAG8450236.1"/>
    <property type="molecule type" value="Genomic_DNA"/>
</dbReference>
<sequence>MPVSVAGTTVLADTCRTTHDNANIQHDKYLTSIFLILHSNLKNPVTPNKLRTFIFCIRTYEKLLRASTKNNGSWVIFIFRVEQIKRAGVVGAK</sequence>
<organism evidence="1 2">
    <name type="scientific">Dentiscutata heterogama</name>
    <dbReference type="NCBI Taxonomy" id="1316150"/>
    <lineage>
        <taxon>Eukaryota</taxon>
        <taxon>Fungi</taxon>
        <taxon>Fungi incertae sedis</taxon>
        <taxon>Mucoromycota</taxon>
        <taxon>Glomeromycotina</taxon>
        <taxon>Glomeromycetes</taxon>
        <taxon>Diversisporales</taxon>
        <taxon>Gigasporaceae</taxon>
        <taxon>Dentiscutata</taxon>
    </lineage>
</organism>
<protein>
    <submittedName>
        <fullName evidence="1">9577_t:CDS:1</fullName>
    </submittedName>
</protein>
<keyword evidence="2" id="KW-1185">Reference proteome</keyword>
<proteinExistence type="predicted"/>
<accession>A0ACA9K3N6</accession>
<evidence type="ECO:0000313" key="1">
    <source>
        <dbReference type="EMBL" id="CAG8450236.1"/>
    </source>
</evidence>
<dbReference type="Proteomes" id="UP000789702">
    <property type="component" value="Unassembled WGS sequence"/>
</dbReference>
<name>A0ACA9K3N6_9GLOM</name>
<comment type="caution">
    <text evidence="1">The sequence shown here is derived from an EMBL/GenBank/DDBJ whole genome shotgun (WGS) entry which is preliminary data.</text>
</comment>
<gene>
    <name evidence="1" type="ORF">DHETER_LOCUS796</name>
</gene>
<reference evidence="1" key="1">
    <citation type="submission" date="2021-06" db="EMBL/GenBank/DDBJ databases">
        <authorList>
            <person name="Kallberg Y."/>
            <person name="Tangrot J."/>
            <person name="Rosling A."/>
        </authorList>
    </citation>
    <scope>NUCLEOTIDE SEQUENCE</scope>
    <source>
        <strain evidence="1">IL203A</strain>
    </source>
</reference>